<feature type="region of interest" description="Disordered" evidence="1">
    <location>
        <begin position="387"/>
        <end position="424"/>
    </location>
</feature>
<dbReference type="Proteomes" id="UP001150266">
    <property type="component" value="Unassembled WGS sequence"/>
</dbReference>
<dbReference type="EMBL" id="JAOTPV010000001">
    <property type="protein sequence ID" value="KAJ4490277.1"/>
    <property type="molecule type" value="Genomic_DNA"/>
</dbReference>
<feature type="chain" id="PRO_5040771422" evidence="2">
    <location>
        <begin position="23"/>
        <end position="424"/>
    </location>
</feature>
<feature type="compositionally biased region" description="Polar residues" evidence="1">
    <location>
        <begin position="273"/>
        <end position="283"/>
    </location>
</feature>
<organism evidence="3 4">
    <name type="scientific">Lentinula aciculospora</name>
    <dbReference type="NCBI Taxonomy" id="153920"/>
    <lineage>
        <taxon>Eukaryota</taxon>
        <taxon>Fungi</taxon>
        <taxon>Dikarya</taxon>
        <taxon>Basidiomycota</taxon>
        <taxon>Agaricomycotina</taxon>
        <taxon>Agaricomycetes</taxon>
        <taxon>Agaricomycetidae</taxon>
        <taxon>Agaricales</taxon>
        <taxon>Marasmiineae</taxon>
        <taxon>Omphalotaceae</taxon>
        <taxon>Lentinula</taxon>
    </lineage>
</organism>
<gene>
    <name evidence="3" type="ORF">J3R30DRAFT_60709</name>
</gene>
<feature type="signal peptide" evidence="2">
    <location>
        <begin position="1"/>
        <end position="22"/>
    </location>
</feature>
<evidence type="ECO:0000313" key="3">
    <source>
        <dbReference type="EMBL" id="KAJ4490277.1"/>
    </source>
</evidence>
<keyword evidence="2" id="KW-0732">Signal</keyword>
<comment type="caution">
    <text evidence="3">The sequence shown here is derived from an EMBL/GenBank/DDBJ whole genome shotgun (WGS) entry which is preliminary data.</text>
</comment>
<keyword evidence="4" id="KW-1185">Reference proteome</keyword>
<name>A0A9W9ATL6_9AGAR</name>
<evidence type="ECO:0000313" key="4">
    <source>
        <dbReference type="Proteomes" id="UP001150266"/>
    </source>
</evidence>
<evidence type="ECO:0000256" key="2">
    <source>
        <dbReference type="SAM" id="SignalP"/>
    </source>
</evidence>
<reference evidence="3" key="1">
    <citation type="submission" date="2022-08" db="EMBL/GenBank/DDBJ databases">
        <title>A Global Phylogenomic Analysis of the Shiitake Genus Lentinula.</title>
        <authorList>
            <consortium name="DOE Joint Genome Institute"/>
            <person name="Sierra-Patev S."/>
            <person name="Min B."/>
            <person name="Naranjo-Ortiz M."/>
            <person name="Looney B."/>
            <person name="Konkel Z."/>
            <person name="Slot J.C."/>
            <person name="Sakamoto Y."/>
            <person name="Steenwyk J.L."/>
            <person name="Rokas A."/>
            <person name="Carro J."/>
            <person name="Camarero S."/>
            <person name="Ferreira P."/>
            <person name="Molpeceres G."/>
            <person name="Ruiz-Duenas F.J."/>
            <person name="Serrano A."/>
            <person name="Henrissat B."/>
            <person name="Drula E."/>
            <person name="Hughes K.W."/>
            <person name="Mata J.L."/>
            <person name="Ishikawa N.K."/>
            <person name="Vargas-Isla R."/>
            <person name="Ushijima S."/>
            <person name="Smith C.A."/>
            <person name="Ahrendt S."/>
            <person name="Andreopoulos W."/>
            <person name="He G."/>
            <person name="Labutti K."/>
            <person name="Lipzen A."/>
            <person name="Ng V."/>
            <person name="Riley R."/>
            <person name="Sandor L."/>
            <person name="Barry K."/>
            <person name="Martinez A.T."/>
            <person name="Xiao Y."/>
            <person name="Gibbons J.G."/>
            <person name="Terashima K."/>
            <person name="Grigoriev I.V."/>
            <person name="Hibbett D.S."/>
        </authorList>
    </citation>
    <scope>NUCLEOTIDE SEQUENCE</scope>
    <source>
        <strain evidence="3">JLM2183</strain>
    </source>
</reference>
<proteinExistence type="predicted"/>
<feature type="compositionally biased region" description="Low complexity" evidence="1">
    <location>
        <begin position="292"/>
        <end position="308"/>
    </location>
</feature>
<feature type="region of interest" description="Disordered" evidence="1">
    <location>
        <begin position="273"/>
        <end position="309"/>
    </location>
</feature>
<evidence type="ECO:0000256" key="1">
    <source>
        <dbReference type="SAM" id="MobiDB-lite"/>
    </source>
</evidence>
<protein>
    <submittedName>
        <fullName evidence="3">Uncharacterized protein</fullName>
    </submittedName>
</protein>
<dbReference type="AlphaFoldDB" id="A0A9W9ATL6"/>
<accession>A0A9W9ATL6</accession>
<sequence length="424" mass="46805">MVHSRSVLKAVIVTGAAASVLAAPFPVKDSFDGDSTSATQNLRSRELDIAFVKEVPHQFPHSHRKEYFDGEYFHPHHPDSDNDFEEPRHHYNPHGEEYFKIEKHHGQHDIEDIEVVHVPIPIGIPPQRHEHKTFYSTEMPPKVDKDEGWVVEVEASHGGRSSVGIARRQETNSPSQNPPFKIGWRAMISKNHQQMVLKGFESELVRRQKLPGYSEFQDKVKSLLEQYPVMDIGTAASPSGATTSGNPAASKGFLQKYNPFHSAASPMIRRQISNMNGTSSGSLSVPLDSTLGPNSSASPSATPSGSLPILNSLSRNDEVKYSKAWKEIKNKNRDWRKQFDGYKTFLDLITESKLGAAIAAASKQNPRFQIFVNNAWIQRKGDLQQLATSTSAGSAGKPTLGSPSPSSVLGGRSTPFDNFGDDLD</sequence>